<accession>A0A017HQ74</accession>
<dbReference type="Proteomes" id="UP000019666">
    <property type="component" value="Unassembled WGS sequence"/>
</dbReference>
<dbReference type="AlphaFoldDB" id="A0A017HQ74"/>
<gene>
    <name evidence="7" type="ORF">Rumeso_01886</name>
</gene>
<evidence type="ECO:0000313" key="7">
    <source>
        <dbReference type="EMBL" id="EYD76465.1"/>
    </source>
</evidence>
<dbReference type="Pfam" id="PF07298">
    <property type="entry name" value="NnrU"/>
    <property type="match status" value="1"/>
</dbReference>
<dbReference type="OrthoDB" id="5293641at2"/>
<feature type="transmembrane region" description="Helical" evidence="5">
    <location>
        <begin position="60"/>
        <end position="82"/>
    </location>
</feature>
<evidence type="ECO:0000256" key="1">
    <source>
        <dbReference type="ARBA" id="ARBA00004141"/>
    </source>
</evidence>
<feature type="transmembrane region" description="Helical" evidence="5">
    <location>
        <begin position="119"/>
        <end position="137"/>
    </location>
</feature>
<feature type="domain" description="NnrU" evidence="6">
    <location>
        <begin position="4"/>
        <end position="177"/>
    </location>
</feature>
<organism evidence="7 8">
    <name type="scientific">Rubellimicrobium mesophilum DSM 19309</name>
    <dbReference type="NCBI Taxonomy" id="442562"/>
    <lineage>
        <taxon>Bacteria</taxon>
        <taxon>Pseudomonadati</taxon>
        <taxon>Pseudomonadota</taxon>
        <taxon>Alphaproteobacteria</taxon>
        <taxon>Rhodobacterales</taxon>
        <taxon>Roseobacteraceae</taxon>
        <taxon>Rubellimicrobium</taxon>
    </lineage>
</organism>
<keyword evidence="2 5" id="KW-0812">Transmembrane</keyword>
<name>A0A017HQ74_9RHOB</name>
<comment type="caution">
    <text evidence="7">The sequence shown here is derived from an EMBL/GenBank/DDBJ whole genome shotgun (WGS) entry which is preliminary data.</text>
</comment>
<evidence type="ECO:0000313" key="8">
    <source>
        <dbReference type="Proteomes" id="UP000019666"/>
    </source>
</evidence>
<evidence type="ECO:0000256" key="4">
    <source>
        <dbReference type="ARBA" id="ARBA00023136"/>
    </source>
</evidence>
<dbReference type="EMBL" id="AOSK01000043">
    <property type="protein sequence ID" value="EYD76465.1"/>
    <property type="molecule type" value="Genomic_DNA"/>
</dbReference>
<evidence type="ECO:0000256" key="2">
    <source>
        <dbReference type="ARBA" id="ARBA00022692"/>
    </source>
</evidence>
<keyword evidence="8" id="KW-1185">Reference proteome</keyword>
<dbReference type="GO" id="GO:0016020">
    <property type="term" value="C:membrane"/>
    <property type="evidence" value="ECO:0007669"/>
    <property type="project" value="UniProtKB-SubCell"/>
</dbReference>
<dbReference type="InterPro" id="IPR009915">
    <property type="entry name" value="NnrU_dom"/>
</dbReference>
<protein>
    <submittedName>
        <fullName evidence="7">NnrU family protein in cluster with Mesaconyl-CoA hydratase</fullName>
    </submittedName>
</protein>
<dbReference type="HOGENOM" id="CLU_104582_1_0_5"/>
<feature type="transmembrane region" description="Helical" evidence="5">
    <location>
        <begin position="35"/>
        <end position="54"/>
    </location>
</feature>
<proteinExistence type="predicted"/>
<feature type="transmembrane region" description="Helical" evidence="5">
    <location>
        <begin position="94"/>
        <end position="113"/>
    </location>
</feature>
<feature type="transmembrane region" description="Helical" evidence="5">
    <location>
        <begin position="158"/>
        <end position="181"/>
    </location>
</feature>
<dbReference type="PATRIC" id="fig|442562.3.peg.1864"/>
<comment type="subcellular location">
    <subcellularLocation>
        <location evidence="1">Membrane</location>
        <topology evidence="1">Multi-pass membrane protein</topology>
    </subcellularLocation>
</comment>
<evidence type="ECO:0000256" key="3">
    <source>
        <dbReference type="ARBA" id="ARBA00022989"/>
    </source>
</evidence>
<dbReference type="STRING" id="442562.Rumeso_01886"/>
<evidence type="ECO:0000259" key="6">
    <source>
        <dbReference type="Pfam" id="PF07298"/>
    </source>
</evidence>
<keyword evidence="4 5" id="KW-0472">Membrane</keyword>
<keyword evidence="3 5" id="KW-1133">Transmembrane helix</keyword>
<dbReference type="RefSeq" id="WP_037278561.1">
    <property type="nucleotide sequence ID" value="NZ_KK088556.1"/>
</dbReference>
<sequence length="183" mass="19571">MVWLILGVLLWSGTHLWKRLAPESRARAGNGGRGIVALGSLLGVVLMVIGYRSWTSDAVWWGRTPATTGINNLLMLVAFYLAASSGMKTRAMRALRHPLLIGVMVWAVAHLLVNGDLPSFVLFGGLLVWAILEVVLINRAEPLWVRPAPAPLGKEIGAAVGAVVVLLVVGYIHGLVGPWPFGG</sequence>
<reference evidence="7 8" key="1">
    <citation type="submission" date="2013-02" db="EMBL/GenBank/DDBJ databases">
        <authorList>
            <person name="Fiebig A."/>
            <person name="Goeker M."/>
            <person name="Klenk H.-P.P."/>
        </authorList>
    </citation>
    <scope>NUCLEOTIDE SEQUENCE [LARGE SCALE GENOMIC DNA]</scope>
    <source>
        <strain evidence="7 8">DSM 19309</strain>
    </source>
</reference>
<evidence type="ECO:0000256" key="5">
    <source>
        <dbReference type="SAM" id="Phobius"/>
    </source>
</evidence>